<dbReference type="InterPro" id="IPR036188">
    <property type="entry name" value="FAD/NAD-bd_sf"/>
</dbReference>
<sequence>MSETAASPASLKALEERLAREIALVGFNRPQWVRERHFAGESVLDVAVIGGGQCGLAAAFGLRREGVGNVMVFDENPAGYEGPWETYARMVTLRTPKTLTPIDFGIPSLTFQAWWEAQHGAQGWERLDKIARGDWMDYLRWYRRVLDLPVVNEARLTRIEPLPGEGLHRLHFVDGAVEHARKVVLATGIQGGGEWHTPAMVSDNLPKSLWAHTSEPIDFAKLHGKRIGILGGGASAFDNANFALTQGVEAAEVFIRRKQLPRINPIRFMEQVGFAARYPALDDVTKYAAMDCFLGHNQPPTNDTFERAAAWPGFRLHLGAPWLDVAEHDGLVRVTTPHGHHDFDFVVISTGLVSDPGLRPELCDVAPLIARWGDRVTPKGKRNALIDAHPYLGEAFEFLAREGADAAPLHGLFAFNYSALLSLGLSASALSGLNLALPRLLRGIADQLFLDDKDVLVAEFLEYDVPEFLGEWPLPETASGAGEAA</sequence>
<dbReference type="PANTHER" id="PTHR43539">
    <property type="entry name" value="FLAVIN-BINDING MONOOXYGENASE-LIKE PROTEIN (AFU_ORTHOLOGUE AFUA_4G09220)"/>
    <property type="match status" value="1"/>
</dbReference>
<evidence type="ECO:0000313" key="3">
    <source>
        <dbReference type="EMBL" id="MBH0114941.1"/>
    </source>
</evidence>
<gene>
    <name evidence="3" type="ORF">I5E68_18505</name>
</gene>
<dbReference type="AlphaFoldDB" id="A0A931MN88"/>
<name>A0A931MN88_9SPHN</name>
<keyword evidence="4" id="KW-1185">Reference proteome</keyword>
<feature type="domain" description="FAD-dependent urate hydroxylase HpyO/Asp monooxygenase CreE-like FAD/NAD(P)-binding" evidence="2">
    <location>
        <begin position="47"/>
        <end position="189"/>
    </location>
</feature>
<comment type="caution">
    <text evidence="3">The sequence shown here is derived from an EMBL/GenBank/DDBJ whole genome shotgun (WGS) entry which is preliminary data.</text>
</comment>
<keyword evidence="1" id="KW-0560">Oxidoreductase</keyword>
<evidence type="ECO:0000256" key="1">
    <source>
        <dbReference type="ARBA" id="ARBA00023002"/>
    </source>
</evidence>
<evidence type="ECO:0000313" key="4">
    <source>
        <dbReference type="Proteomes" id="UP000617634"/>
    </source>
</evidence>
<dbReference type="SUPFAM" id="SSF51905">
    <property type="entry name" value="FAD/NAD(P)-binding domain"/>
    <property type="match status" value="1"/>
</dbReference>
<dbReference type="InterPro" id="IPR050982">
    <property type="entry name" value="Auxin_biosynth/cation_transpt"/>
</dbReference>
<protein>
    <submittedName>
        <fullName evidence="3">NAD(P)/FAD-dependent oxidoreductase</fullName>
    </submittedName>
</protein>
<dbReference type="InterPro" id="IPR038732">
    <property type="entry name" value="HpyO/CreE_NAD-binding"/>
</dbReference>
<dbReference type="RefSeq" id="WP_197166975.1">
    <property type="nucleotide sequence ID" value="NZ_JADZGI010000005.1"/>
</dbReference>
<dbReference type="Gene3D" id="3.50.50.60">
    <property type="entry name" value="FAD/NAD(P)-binding domain"/>
    <property type="match status" value="1"/>
</dbReference>
<dbReference type="Proteomes" id="UP000617634">
    <property type="component" value="Unassembled WGS sequence"/>
</dbReference>
<organism evidence="3 4">
    <name type="scientific">Novosphingobium aureum</name>
    <dbReference type="NCBI Taxonomy" id="2792964"/>
    <lineage>
        <taxon>Bacteria</taxon>
        <taxon>Pseudomonadati</taxon>
        <taxon>Pseudomonadota</taxon>
        <taxon>Alphaproteobacteria</taxon>
        <taxon>Sphingomonadales</taxon>
        <taxon>Sphingomonadaceae</taxon>
        <taxon>Novosphingobium</taxon>
    </lineage>
</organism>
<dbReference type="GO" id="GO:0050660">
    <property type="term" value="F:flavin adenine dinucleotide binding"/>
    <property type="evidence" value="ECO:0007669"/>
    <property type="project" value="TreeGrafter"/>
</dbReference>
<dbReference type="EMBL" id="JADZGI010000005">
    <property type="protein sequence ID" value="MBH0114941.1"/>
    <property type="molecule type" value="Genomic_DNA"/>
</dbReference>
<dbReference type="GO" id="GO:0004497">
    <property type="term" value="F:monooxygenase activity"/>
    <property type="evidence" value="ECO:0007669"/>
    <property type="project" value="TreeGrafter"/>
</dbReference>
<proteinExistence type="predicted"/>
<dbReference type="Pfam" id="PF13454">
    <property type="entry name" value="NAD_binding_9"/>
    <property type="match status" value="1"/>
</dbReference>
<dbReference type="PRINTS" id="PR00411">
    <property type="entry name" value="PNDRDTASEI"/>
</dbReference>
<evidence type="ECO:0000259" key="2">
    <source>
        <dbReference type="Pfam" id="PF13454"/>
    </source>
</evidence>
<reference evidence="3" key="1">
    <citation type="submission" date="2020-11" db="EMBL/GenBank/DDBJ databases">
        <title>Novosphingobium aureum sp. nov., a marine bacterium isolated from sediment of a salt flat.</title>
        <authorList>
            <person name="Yoo Y."/>
            <person name="Kim J.-J."/>
        </authorList>
    </citation>
    <scope>NUCLEOTIDE SEQUENCE</scope>
    <source>
        <strain evidence="3">YJ-S2-02</strain>
    </source>
</reference>
<accession>A0A931MN88</accession>
<dbReference type="PANTHER" id="PTHR43539:SF91">
    <property type="entry name" value="FAD-DEPENDENT URATE HYDROXYLASE"/>
    <property type="match status" value="1"/>
</dbReference>